<dbReference type="GO" id="GO:0043190">
    <property type="term" value="C:ATP-binding cassette (ABC) transporter complex"/>
    <property type="evidence" value="ECO:0007669"/>
    <property type="project" value="InterPro"/>
</dbReference>
<keyword evidence="2" id="KW-0813">Transport</keyword>
<evidence type="ECO:0000259" key="6">
    <source>
        <dbReference type="Pfam" id="PF00496"/>
    </source>
</evidence>
<evidence type="ECO:0000313" key="8">
    <source>
        <dbReference type="Proteomes" id="UP000014975"/>
    </source>
</evidence>
<dbReference type="Pfam" id="PF00496">
    <property type="entry name" value="SBP_bac_5"/>
    <property type="match status" value="1"/>
</dbReference>
<protein>
    <submittedName>
        <fullName evidence="7">ABC-type transporter, periplasmic subunit</fullName>
    </submittedName>
</protein>
<dbReference type="PANTHER" id="PTHR30290">
    <property type="entry name" value="PERIPLASMIC BINDING COMPONENT OF ABC TRANSPORTER"/>
    <property type="match status" value="1"/>
</dbReference>
<dbReference type="FunFam" id="3.10.105.10:FF:000006">
    <property type="entry name" value="Peptide ABC transporter substrate-binding protein"/>
    <property type="match status" value="1"/>
</dbReference>
<dbReference type="eggNOG" id="COG0747">
    <property type="taxonomic scope" value="Bacteria"/>
</dbReference>
<dbReference type="GO" id="GO:0015833">
    <property type="term" value="P:peptide transport"/>
    <property type="evidence" value="ECO:0007669"/>
    <property type="project" value="TreeGrafter"/>
</dbReference>
<name>S7U9R3_9BACT</name>
<evidence type="ECO:0000256" key="5">
    <source>
        <dbReference type="SAM" id="SignalP"/>
    </source>
</evidence>
<dbReference type="EMBL" id="ATHI01000031">
    <property type="protein sequence ID" value="EPR30669.1"/>
    <property type="molecule type" value="Genomic_DNA"/>
</dbReference>
<comment type="caution">
    <text evidence="7">The sequence shown here is derived from an EMBL/GenBank/DDBJ whole genome shotgun (WGS) entry which is preliminary data.</text>
</comment>
<dbReference type="STRING" id="1121439.dsat_1391"/>
<sequence>MRRGFYIVCMMVVFGCAVAACGDSGRRADGSEGEQEVRRAEAQPGMTAGRADTPVYGGRIVQATIGEPSNLIPRLATDSSSSSVTNLLYVSLLKYDKDLELVPYAAESVEVLDEGRRLRFVLRRDIVWADGTPLTARDVEFSYHMMIDPNTPTAYAEDYLAVKEFRLVDDYTFEVIYDTVFARSLITWAGEIVPRHILEDENLLETERSRNPVGAGPYVLREWVPGRHLILQANDRYFEGRPYIDQVVLRIVPDTGTQFLELKAGNLDMMTLTPKQYLFQTTGSRWERDFRKYDYLAFAYTYLGYNLRHPIFEDKKVRQALAHAINKQEIVDIVLFGLGLPAVGPYKPGTWVFNEEIVDYPYDPERAQAMLAEAGWRDENGDGVLEKDGRPFAFTIVTNQGNEERAKTAIIIQERLREIGVKVEIRTIEWASFIQEFVNPGRFDALLLGWNVLVDPDIHTVWHSSQMRPHGLNHNFYANEEVDRLLEEGRQTLDLAVRKRVYDRIQEILHEDQPYCFLYVPYALPVVSARIRGIEPAPAGITHNFERWWIDPGVGRPTPTP</sequence>
<keyword evidence="8" id="KW-1185">Reference proteome</keyword>
<feature type="region of interest" description="Disordered" evidence="4">
    <location>
        <begin position="26"/>
        <end position="48"/>
    </location>
</feature>
<feature type="chain" id="PRO_5004544686" evidence="5">
    <location>
        <begin position="20"/>
        <end position="561"/>
    </location>
</feature>
<dbReference type="Gene3D" id="3.90.76.10">
    <property type="entry name" value="Dipeptide-binding Protein, Domain 1"/>
    <property type="match status" value="1"/>
</dbReference>
<dbReference type="InterPro" id="IPR030678">
    <property type="entry name" value="Peptide/Ni-bd"/>
</dbReference>
<evidence type="ECO:0000313" key="7">
    <source>
        <dbReference type="EMBL" id="EPR30669.1"/>
    </source>
</evidence>
<dbReference type="CDD" id="cd08514">
    <property type="entry name" value="PBP2_AppA_like"/>
    <property type="match status" value="1"/>
</dbReference>
<dbReference type="PROSITE" id="PS51257">
    <property type="entry name" value="PROKAR_LIPOPROTEIN"/>
    <property type="match status" value="1"/>
</dbReference>
<dbReference type="InterPro" id="IPR000914">
    <property type="entry name" value="SBP_5_dom"/>
</dbReference>
<dbReference type="Gene3D" id="3.40.190.10">
    <property type="entry name" value="Periplasmic binding protein-like II"/>
    <property type="match status" value="1"/>
</dbReference>
<evidence type="ECO:0000256" key="1">
    <source>
        <dbReference type="ARBA" id="ARBA00005695"/>
    </source>
</evidence>
<evidence type="ECO:0000256" key="4">
    <source>
        <dbReference type="SAM" id="MobiDB-lite"/>
    </source>
</evidence>
<dbReference type="PANTHER" id="PTHR30290:SF38">
    <property type="entry name" value="D,D-DIPEPTIDE-BINDING PERIPLASMIC PROTEIN DDPA-RELATED"/>
    <property type="match status" value="1"/>
</dbReference>
<comment type="similarity">
    <text evidence="1">Belongs to the bacterial solute-binding protein 5 family.</text>
</comment>
<feature type="compositionally biased region" description="Basic and acidic residues" evidence="4">
    <location>
        <begin position="26"/>
        <end position="41"/>
    </location>
</feature>
<dbReference type="GO" id="GO:1904680">
    <property type="term" value="F:peptide transmembrane transporter activity"/>
    <property type="evidence" value="ECO:0007669"/>
    <property type="project" value="TreeGrafter"/>
</dbReference>
<dbReference type="RefSeq" id="WP_020888087.1">
    <property type="nucleotide sequence ID" value="NZ_ATHI01000031.1"/>
</dbReference>
<gene>
    <name evidence="7" type="ORF">dsat_1391</name>
</gene>
<dbReference type="PIRSF" id="PIRSF002741">
    <property type="entry name" value="MppA"/>
    <property type="match status" value="1"/>
</dbReference>
<dbReference type="GO" id="GO:0030288">
    <property type="term" value="C:outer membrane-bounded periplasmic space"/>
    <property type="evidence" value="ECO:0007669"/>
    <property type="project" value="UniProtKB-ARBA"/>
</dbReference>
<feature type="signal peptide" evidence="5">
    <location>
        <begin position="1"/>
        <end position="19"/>
    </location>
</feature>
<dbReference type="Gene3D" id="3.10.105.10">
    <property type="entry name" value="Dipeptide-binding Protein, Domain 3"/>
    <property type="match status" value="1"/>
</dbReference>
<organism evidence="7 8">
    <name type="scientific">Alkalidesulfovibrio alkalitolerans DSM 16529</name>
    <dbReference type="NCBI Taxonomy" id="1121439"/>
    <lineage>
        <taxon>Bacteria</taxon>
        <taxon>Pseudomonadati</taxon>
        <taxon>Thermodesulfobacteriota</taxon>
        <taxon>Desulfovibrionia</taxon>
        <taxon>Desulfovibrionales</taxon>
        <taxon>Desulfovibrionaceae</taxon>
        <taxon>Alkalidesulfovibrio</taxon>
    </lineage>
</organism>
<accession>S7U9R3</accession>
<dbReference type="PATRIC" id="fig|1121439.3.peg.2774"/>
<evidence type="ECO:0000256" key="2">
    <source>
        <dbReference type="ARBA" id="ARBA00022448"/>
    </source>
</evidence>
<proteinExistence type="inferred from homology"/>
<dbReference type="InterPro" id="IPR039424">
    <property type="entry name" value="SBP_5"/>
</dbReference>
<reference evidence="7 8" key="1">
    <citation type="journal article" date="2013" name="Genome Announc.">
        <title>Draft genome sequences for three mercury-methylating, sulfate-reducing bacteria.</title>
        <authorList>
            <person name="Brown S.D."/>
            <person name="Hurt R.A.Jr."/>
            <person name="Gilmour C.C."/>
            <person name="Elias D.A."/>
        </authorList>
    </citation>
    <scope>NUCLEOTIDE SEQUENCE [LARGE SCALE GENOMIC DNA]</scope>
    <source>
        <strain evidence="7 8">DSM 16529</strain>
    </source>
</reference>
<dbReference type="AlphaFoldDB" id="S7U9R3"/>
<dbReference type="Proteomes" id="UP000014975">
    <property type="component" value="Unassembled WGS sequence"/>
</dbReference>
<feature type="domain" description="Solute-binding protein family 5" evidence="6">
    <location>
        <begin position="100"/>
        <end position="454"/>
    </location>
</feature>
<dbReference type="SUPFAM" id="SSF53850">
    <property type="entry name" value="Periplasmic binding protein-like II"/>
    <property type="match status" value="1"/>
</dbReference>
<evidence type="ECO:0000256" key="3">
    <source>
        <dbReference type="ARBA" id="ARBA00022729"/>
    </source>
</evidence>
<keyword evidence="3 5" id="KW-0732">Signal</keyword>